<comment type="subcellular location">
    <subcellularLocation>
        <location evidence="1">Endomembrane system</location>
        <topology evidence="1">Multi-pass membrane protein</topology>
    </subcellularLocation>
    <subcellularLocation>
        <location evidence="2">Endoplasmic reticulum membrane</location>
    </subcellularLocation>
</comment>
<dbReference type="PANTHER" id="PTHR22760">
    <property type="entry name" value="GLYCOSYLTRANSFERASE"/>
    <property type="match status" value="1"/>
</dbReference>
<dbReference type="GO" id="GO:0012505">
    <property type="term" value="C:endomembrane system"/>
    <property type="evidence" value="ECO:0007669"/>
    <property type="project" value="UniProtKB-SubCell"/>
</dbReference>
<evidence type="ECO:0000313" key="11">
    <source>
        <dbReference type="Proteomes" id="UP000008963"/>
    </source>
</evidence>
<protein>
    <submittedName>
        <fullName evidence="10">Membrane protein</fullName>
    </submittedName>
</protein>
<dbReference type="Pfam" id="PF03901">
    <property type="entry name" value="Glyco_transf_22"/>
    <property type="match status" value="1"/>
</dbReference>
<reference evidence="11" key="1">
    <citation type="journal article" date="2013" name="ISME J.">
        <title>A small predatory core genome in the divergent marine Bacteriovorax marinus SJ and the terrestrial Bdellovibrio bacteriovorus.</title>
        <authorList>
            <person name="Crossman L.C."/>
            <person name="Chen H."/>
            <person name="Cerdeno-Tarraga A.M."/>
            <person name="Brooks K."/>
            <person name="Quail M.A."/>
            <person name="Pineiro S.A."/>
            <person name="Hobley L."/>
            <person name="Sockett R.E."/>
            <person name="Bentley S.D."/>
            <person name="Parkhill J."/>
            <person name="Williams H.N."/>
            <person name="Stine O.C."/>
        </authorList>
    </citation>
    <scope>NUCLEOTIDE SEQUENCE [LARGE SCALE GENOMIC DNA]</scope>
    <source>
        <strain evidence="11">ATCC BAA-682 / DSM 15412 / SJ</strain>
    </source>
</reference>
<evidence type="ECO:0000313" key="10">
    <source>
        <dbReference type="EMBL" id="CBW25305.1"/>
    </source>
</evidence>
<dbReference type="eggNOG" id="COG1807">
    <property type="taxonomic scope" value="Bacteria"/>
</dbReference>
<dbReference type="KEGG" id="bmx:BMS_0387"/>
<feature type="transmembrane region" description="Helical" evidence="9">
    <location>
        <begin position="206"/>
        <end position="225"/>
    </location>
</feature>
<evidence type="ECO:0000256" key="1">
    <source>
        <dbReference type="ARBA" id="ARBA00004127"/>
    </source>
</evidence>
<keyword evidence="7 9" id="KW-1133">Transmembrane helix</keyword>
<dbReference type="OrthoDB" id="5294730at2"/>
<proteinExistence type="predicted"/>
<dbReference type="PATRIC" id="fig|862908.3.peg.369"/>
<feature type="transmembrane region" description="Helical" evidence="9">
    <location>
        <begin position="232"/>
        <end position="254"/>
    </location>
</feature>
<feature type="transmembrane region" description="Helical" evidence="9">
    <location>
        <begin position="338"/>
        <end position="357"/>
    </location>
</feature>
<evidence type="ECO:0000256" key="7">
    <source>
        <dbReference type="ARBA" id="ARBA00022989"/>
    </source>
</evidence>
<name>E1X3W5_HALMS</name>
<keyword evidence="8 9" id="KW-0472">Membrane</keyword>
<evidence type="ECO:0000256" key="6">
    <source>
        <dbReference type="ARBA" id="ARBA00022824"/>
    </source>
</evidence>
<dbReference type="CAZy" id="GT22">
    <property type="family name" value="Glycosyltransferase Family 22"/>
</dbReference>
<dbReference type="RefSeq" id="WP_014243093.1">
    <property type="nucleotide sequence ID" value="NC_016620.1"/>
</dbReference>
<evidence type="ECO:0000256" key="3">
    <source>
        <dbReference type="ARBA" id="ARBA00022676"/>
    </source>
</evidence>
<feature type="transmembrane region" description="Helical" evidence="9">
    <location>
        <begin position="293"/>
        <end position="309"/>
    </location>
</feature>
<keyword evidence="6" id="KW-0256">Endoplasmic reticulum</keyword>
<feature type="transmembrane region" description="Helical" evidence="9">
    <location>
        <begin position="130"/>
        <end position="147"/>
    </location>
</feature>
<dbReference type="InterPro" id="IPR005599">
    <property type="entry name" value="GPI_mannosylTrfase"/>
</dbReference>
<organism evidence="10 11">
    <name type="scientific">Halobacteriovorax marinus (strain ATCC BAA-682 / DSM 15412 / SJ)</name>
    <name type="common">Bacteriovorax marinus</name>
    <dbReference type="NCBI Taxonomy" id="862908"/>
    <lineage>
        <taxon>Bacteria</taxon>
        <taxon>Pseudomonadati</taxon>
        <taxon>Bdellovibrionota</taxon>
        <taxon>Bacteriovoracia</taxon>
        <taxon>Bacteriovoracales</taxon>
        <taxon>Halobacteriovoraceae</taxon>
        <taxon>Halobacteriovorax</taxon>
    </lineage>
</organism>
<keyword evidence="5 9" id="KW-0812">Transmembrane</keyword>
<sequence length="500" mass="58858">MFEKLINSDSKELFKKLLIFSIGFHILAVIFSEGFHRPDEHLGMLRYVFVKLGQYPIDELSWEYPVKIRNWVQPGLYYFLLKPFYTLGLTNPFILTFILRLVTSAFSFYTLYRFSIFSKSFLKSTQSQNFANILFYGLWFFPFIHARTTAENFGMNVFAIALMLLVEKSHIQNVREAKATLLNKKSSIPVLQSIVGGFLLGMSVNFRIPLAPMPFFLILWLYLFGDIKLKSILLILSGTLISILFTIGFDTWGYGEITYSTWNYLYQEFTRNVSSGFGTSPWYYYISKTFSKGVPPFSIAIILAFLTLWLKYPKNILTWITLPVFALHSAIGHKELRYIFPLTIFIPIVCAFIFEKYSHYLNAKWLKKVFSLCIVVNLIFLFISSLKPAYTPIDIYKFLYKKSDRINTLYTYKNHQRDVLKIYLKNNIKFITLNSDEETEKAILSEKETWFLVEKISDFNFFEMKSCVQEFSTYPNWFTNMFKKVLKRSKAWTIYRCLNE</sequence>
<dbReference type="Proteomes" id="UP000008963">
    <property type="component" value="Chromosome"/>
</dbReference>
<keyword evidence="4" id="KW-0808">Transferase</keyword>
<dbReference type="EMBL" id="FQ312005">
    <property type="protein sequence ID" value="CBW25305.1"/>
    <property type="molecule type" value="Genomic_DNA"/>
</dbReference>
<gene>
    <name evidence="10" type="ordered locus">BMS_0387</name>
</gene>
<evidence type="ECO:0000256" key="8">
    <source>
        <dbReference type="ARBA" id="ARBA00023136"/>
    </source>
</evidence>
<evidence type="ECO:0000256" key="5">
    <source>
        <dbReference type="ARBA" id="ARBA00022692"/>
    </source>
</evidence>
<evidence type="ECO:0000256" key="2">
    <source>
        <dbReference type="ARBA" id="ARBA00004586"/>
    </source>
</evidence>
<dbReference type="GO" id="GO:0000030">
    <property type="term" value="F:mannosyltransferase activity"/>
    <property type="evidence" value="ECO:0007669"/>
    <property type="project" value="TreeGrafter"/>
</dbReference>
<evidence type="ECO:0000256" key="9">
    <source>
        <dbReference type="SAM" id="Phobius"/>
    </source>
</evidence>
<feature type="transmembrane region" description="Helical" evidence="9">
    <location>
        <begin position="369"/>
        <end position="390"/>
    </location>
</feature>
<dbReference type="HOGENOM" id="CLU_043638_0_0_7"/>
<keyword evidence="3" id="KW-0328">Glycosyltransferase</keyword>
<dbReference type="AlphaFoldDB" id="E1X3W5"/>
<feature type="transmembrane region" description="Helical" evidence="9">
    <location>
        <begin position="84"/>
        <end position="109"/>
    </location>
</feature>
<dbReference type="STRING" id="862908.BMS_0387"/>
<evidence type="ECO:0000256" key="4">
    <source>
        <dbReference type="ARBA" id="ARBA00022679"/>
    </source>
</evidence>
<feature type="transmembrane region" description="Helical" evidence="9">
    <location>
        <begin position="316"/>
        <end position="332"/>
    </location>
</feature>
<keyword evidence="11" id="KW-1185">Reference proteome</keyword>
<accession>E1X3W5</accession>
<feature type="transmembrane region" description="Helical" evidence="9">
    <location>
        <begin position="17"/>
        <end position="35"/>
    </location>
</feature>